<dbReference type="PROSITE" id="PS51710">
    <property type="entry name" value="G_OBG"/>
    <property type="match status" value="1"/>
</dbReference>
<feature type="compositionally biased region" description="Basic and acidic residues" evidence="3">
    <location>
        <begin position="246"/>
        <end position="258"/>
    </location>
</feature>
<dbReference type="InterPro" id="IPR031167">
    <property type="entry name" value="G_OBG"/>
</dbReference>
<name>A0AAX4PJ64_9CHLO</name>
<reference evidence="6 7" key="1">
    <citation type="submission" date="2024-03" db="EMBL/GenBank/DDBJ databases">
        <title>Complete genome sequence of the green alga Chloropicon roscoffensis RCC1871.</title>
        <authorList>
            <person name="Lemieux C."/>
            <person name="Pombert J.-F."/>
            <person name="Otis C."/>
            <person name="Turmel M."/>
        </authorList>
    </citation>
    <scope>NUCLEOTIDE SEQUENCE [LARGE SCALE GENOMIC DNA]</scope>
    <source>
        <strain evidence="6 7">RCC1871</strain>
    </source>
</reference>
<dbReference type="Pfam" id="PF01018">
    <property type="entry name" value="GTP1_OBG"/>
    <property type="match status" value="1"/>
</dbReference>
<evidence type="ECO:0000259" key="4">
    <source>
        <dbReference type="PROSITE" id="PS51710"/>
    </source>
</evidence>
<dbReference type="Pfam" id="PF01926">
    <property type="entry name" value="MMR_HSR1"/>
    <property type="match status" value="1"/>
</dbReference>
<evidence type="ECO:0000313" key="7">
    <source>
        <dbReference type="Proteomes" id="UP001472866"/>
    </source>
</evidence>
<keyword evidence="7" id="KW-1185">Reference proteome</keyword>
<dbReference type="InterPro" id="IPR006073">
    <property type="entry name" value="GTP-bd"/>
</dbReference>
<evidence type="ECO:0000256" key="2">
    <source>
        <dbReference type="ARBA" id="ARBA00023134"/>
    </source>
</evidence>
<feature type="domain" description="Obg" evidence="5">
    <location>
        <begin position="84"/>
        <end position="291"/>
    </location>
</feature>
<feature type="region of interest" description="Disordered" evidence="3">
    <location>
        <begin position="239"/>
        <end position="258"/>
    </location>
</feature>
<organism evidence="6 7">
    <name type="scientific">Chloropicon roscoffensis</name>
    <dbReference type="NCBI Taxonomy" id="1461544"/>
    <lineage>
        <taxon>Eukaryota</taxon>
        <taxon>Viridiplantae</taxon>
        <taxon>Chlorophyta</taxon>
        <taxon>Chloropicophyceae</taxon>
        <taxon>Chloropicales</taxon>
        <taxon>Chloropicaceae</taxon>
        <taxon>Chloropicon</taxon>
    </lineage>
</organism>
<feature type="region of interest" description="Disordered" evidence="3">
    <location>
        <begin position="36"/>
        <end position="80"/>
    </location>
</feature>
<dbReference type="InterPro" id="IPR036726">
    <property type="entry name" value="GTP1_OBG_dom_sf"/>
</dbReference>
<dbReference type="InterPro" id="IPR027417">
    <property type="entry name" value="P-loop_NTPase"/>
</dbReference>
<dbReference type="SUPFAM" id="SSF52540">
    <property type="entry name" value="P-loop containing nucleoside triphosphate hydrolases"/>
    <property type="match status" value="1"/>
</dbReference>
<dbReference type="PANTHER" id="PTHR11702:SF39">
    <property type="entry name" value="GTP-BINDING PROTEIN OBGC2-RELATED"/>
    <property type="match status" value="1"/>
</dbReference>
<dbReference type="EMBL" id="CP151514">
    <property type="protein sequence ID" value="WZN66161.1"/>
    <property type="molecule type" value="Genomic_DNA"/>
</dbReference>
<accession>A0AAX4PJ64</accession>
<gene>
    <name evidence="6" type="ORF">HKI87_14g77260</name>
</gene>
<evidence type="ECO:0000313" key="6">
    <source>
        <dbReference type="EMBL" id="WZN66161.1"/>
    </source>
</evidence>
<proteinExistence type="predicted"/>
<dbReference type="GO" id="GO:0003924">
    <property type="term" value="F:GTPase activity"/>
    <property type="evidence" value="ECO:0007669"/>
    <property type="project" value="InterPro"/>
</dbReference>
<dbReference type="AlphaFoldDB" id="A0AAX4PJ64"/>
<feature type="region of interest" description="Disordered" evidence="3">
    <location>
        <begin position="98"/>
        <end position="121"/>
    </location>
</feature>
<dbReference type="PANTHER" id="PTHR11702">
    <property type="entry name" value="DEVELOPMENTALLY REGULATED GTP-BINDING PROTEIN-RELATED"/>
    <property type="match status" value="1"/>
</dbReference>
<dbReference type="GO" id="GO:0005739">
    <property type="term" value="C:mitochondrion"/>
    <property type="evidence" value="ECO:0007669"/>
    <property type="project" value="TreeGrafter"/>
</dbReference>
<dbReference type="GO" id="GO:0005525">
    <property type="term" value="F:GTP binding"/>
    <property type="evidence" value="ECO:0007669"/>
    <property type="project" value="UniProtKB-KW"/>
</dbReference>
<feature type="compositionally biased region" description="Basic and acidic residues" evidence="3">
    <location>
        <begin position="57"/>
        <end position="80"/>
    </location>
</feature>
<dbReference type="Proteomes" id="UP001472866">
    <property type="component" value="Chromosome 14"/>
</dbReference>
<feature type="compositionally biased region" description="Low complexity" evidence="3">
    <location>
        <begin position="36"/>
        <end position="48"/>
    </location>
</feature>
<dbReference type="GO" id="GO:0042254">
    <property type="term" value="P:ribosome biogenesis"/>
    <property type="evidence" value="ECO:0007669"/>
    <property type="project" value="UniProtKB-UniRule"/>
</dbReference>
<feature type="domain" description="OBG-type G" evidence="4">
    <location>
        <begin position="292"/>
        <end position="533"/>
    </location>
</feature>
<dbReference type="InterPro" id="IPR006169">
    <property type="entry name" value="GTP1_OBG_dom"/>
</dbReference>
<dbReference type="PRINTS" id="PR00326">
    <property type="entry name" value="GTP1OBG"/>
</dbReference>
<keyword evidence="2" id="KW-0342">GTP-binding</keyword>
<dbReference type="Gene3D" id="2.70.210.12">
    <property type="entry name" value="GTP1/OBG domain"/>
    <property type="match status" value="1"/>
</dbReference>
<dbReference type="SUPFAM" id="SSF82051">
    <property type="entry name" value="Obg GTP-binding protein N-terminal domain"/>
    <property type="match status" value="1"/>
</dbReference>
<evidence type="ECO:0000259" key="5">
    <source>
        <dbReference type="PROSITE" id="PS51883"/>
    </source>
</evidence>
<dbReference type="PROSITE" id="PS51883">
    <property type="entry name" value="OBG"/>
    <property type="match status" value="1"/>
</dbReference>
<feature type="region of interest" description="Disordered" evidence="3">
    <location>
        <begin position="340"/>
        <end position="374"/>
    </location>
</feature>
<protein>
    <submittedName>
        <fullName evidence="6">Ribosome-binding GTPase Obg/CgtA</fullName>
    </submittedName>
</protein>
<evidence type="ECO:0000256" key="1">
    <source>
        <dbReference type="ARBA" id="ARBA00022741"/>
    </source>
</evidence>
<sequence>MKLGAYLRAGAGLQSHGVVHRAASARLDRRLVARTVAAAPAHSSSVSRGRGRRKAKPSRERQQQQQREKNVPKKWEDLVSRPENERFDEAFVSLEGGRGGRGEVWRKRQGGQQGKKAERRGRGRTVKNFKYKPGGQQAKQIFLAAESPGEGGRGGSVYVEADERYDNLLHLHQRYHYRAKDGPNANPSTARRAASRAPPPLTVRVPVGTTVISKTSGGGANVATELMTPGQRVLVALGGDGGLGVEEPRSSGRGGRLDEGATATANALDWQKVSHGRQGQRAQVHLVLRVKADIGLVGLPNAGKSTLLSAITMARPDIADYPFTTLVPNLGVIGGSAASWKGNGGGGSSEEEEEEGLAGTLAGDWGGDEGADPEPDYSSFLEEPEAFEESPLESAVVADLPGLIGDAHMGKGLGRVFLRHLKRTRVICHLVDLAAASDPLSDYLQIREELRMYNPDYVLEKPHVVVFTKCDLLGPRGEGLDRDDVREKFLGGVKEFYSRSEGDALMPAGVVFISSRTGEGMDDLVKELSEAFRSLDF</sequence>
<keyword evidence="1" id="KW-0547">Nucleotide-binding</keyword>
<dbReference type="Gene3D" id="3.40.50.300">
    <property type="entry name" value="P-loop containing nucleotide triphosphate hydrolases"/>
    <property type="match status" value="1"/>
</dbReference>
<evidence type="ECO:0000256" key="3">
    <source>
        <dbReference type="SAM" id="MobiDB-lite"/>
    </source>
</evidence>
<dbReference type="CDD" id="cd01898">
    <property type="entry name" value="Obg"/>
    <property type="match status" value="1"/>
</dbReference>
<feature type="region of interest" description="Disordered" evidence="3">
    <location>
        <begin position="179"/>
        <end position="202"/>
    </location>
</feature>
<dbReference type="InterPro" id="IPR045086">
    <property type="entry name" value="OBG_GTPase"/>
</dbReference>
<feature type="compositionally biased region" description="Low complexity" evidence="3">
    <location>
        <begin position="183"/>
        <end position="196"/>
    </location>
</feature>